<dbReference type="AlphaFoldDB" id="A0A917J347"/>
<reference evidence="2" key="1">
    <citation type="journal article" date="2014" name="Int. J. Syst. Evol. Microbiol.">
        <title>Complete genome sequence of Corynebacterium casei LMG S-19264T (=DSM 44701T), isolated from a smear-ripened cheese.</title>
        <authorList>
            <consortium name="US DOE Joint Genome Institute (JGI-PGF)"/>
            <person name="Walter F."/>
            <person name="Albersmeier A."/>
            <person name="Kalinowski J."/>
            <person name="Ruckert C."/>
        </authorList>
    </citation>
    <scope>NUCLEOTIDE SEQUENCE</scope>
    <source>
        <strain evidence="2">CGMCC 1.15290</strain>
    </source>
</reference>
<keyword evidence="1" id="KW-0732">Signal</keyword>
<evidence type="ECO:0008006" key="4">
    <source>
        <dbReference type="Google" id="ProtNLM"/>
    </source>
</evidence>
<gene>
    <name evidence="2" type="ORF">GCM10011379_41130</name>
</gene>
<feature type="chain" id="PRO_5036673268" description="Lipoprotein" evidence="1">
    <location>
        <begin position="23"/>
        <end position="167"/>
    </location>
</feature>
<evidence type="ECO:0000313" key="3">
    <source>
        <dbReference type="Proteomes" id="UP000627292"/>
    </source>
</evidence>
<dbReference type="RefSeq" id="WP_188955868.1">
    <property type="nucleotide sequence ID" value="NZ_BMIB01000004.1"/>
</dbReference>
<organism evidence="2 3">
    <name type="scientific">Filimonas zeae</name>
    <dbReference type="NCBI Taxonomy" id="1737353"/>
    <lineage>
        <taxon>Bacteria</taxon>
        <taxon>Pseudomonadati</taxon>
        <taxon>Bacteroidota</taxon>
        <taxon>Chitinophagia</taxon>
        <taxon>Chitinophagales</taxon>
        <taxon>Chitinophagaceae</taxon>
        <taxon>Filimonas</taxon>
    </lineage>
</organism>
<dbReference type="EMBL" id="BMIB01000004">
    <property type="protein sequence ID" value="GGH76379.1"/>
    <property type="molecule type" value="Genomic_DNA"/>
</dbReference>
<feature type="signal peptide" evidence="1">
    <location>
        <begin position="1"/>
        <end position="22"/>
    </location>
</feature>
<name>A0A917J347_9BACT</name>
<comment type="caution">
    <text evidence="2">The sequence shown here is derived from an EMBL/GenBank/DDBJ whole genome shotgun (WGS) entry which is preliminary data.</text>
</comment>
<evidence type="ECO:0000313" key="2">
    <source>
        <dbReference type="EMBL" id="GGH76379.1"/>
    </source>
</evidence>
<dbReference type="PROSITE" id="PS51257">
    <property type="entry name" value="PROKAR_LIPOPROTEIN"/>
    <property type="match status" value="1"/>
</dbReference>
<protein>
    <recommendedName>
        <fullName evidence="4">Lipoprotein</fullName>
    </recommendedName>
</protein>
<dbReference type="Proteomes" id="UP000627292">
    <property type="component" value="Unassembled WGS sequence"/>
</dbReference>
<proteinExistence type="predicted"/>
<keyword evidence="3" id="KW-1185">Reference proteome</keyword>
<sequence length="167" mass="18589">MKTRFLCSILCVSALTITACSRKTTPSTSSTGNKNVNAQIVYGDKNNNNNNNAPVTPGIPDSATPVPVTNERVLIILDRGGRLTYSSKNVPAYVLAANKALPNHQPVTPAQRSNMLARHKTVLPQALYVPDAMSAKSGKGQYYKYQNKFWYWKKSDGFYYLDETYYQ</sequence>
<reference evidence="2" key="2">
    <citation type="submission" date="2020-09" db="EMBL/GenBank/DDBJ databases">
        <authorList>
            <person name="Sun Q."/>
            <person name="Zhou Y."/>
        </authorList>
    </citation>
    <scope>NUCLEOTIDE SEQUENCE</scope>
    <source>
        <strain evidence="2">CGMCC 1.15290</strain>
    </source>
</reference>
<accession>A0A917J347</accession>
<evidence type="ECO:0000256" key="1">
    <source>
        <dbReference type="SAM" id="SignalP"/>
    </source>
</evidence>